<evidence type="ECO:0000313" key="1">
    <source>
        <dbReference type="EMBL" id="CAE8586430.1"/>
    </source>
</evidence>
<feature type="non-terminal residue" evidence="1">
    <location>
        <position position="1"/>
    </location>
</feature>
<name>A0A813DJM7_POLGL</name>
<reference evidence="1" key="1">
    <citation type="submission" date="2021-02" db="EMBL/GenBank/DDBJ databases">
        <authorList>
            <person name="Dougan E. K."/>
            <person name="Rhodes N."/>
            <person name="Thang M."/>
            <person name="Chan C."/>
        </authorList>
    </citation>
    <scope>NUCLEOTIDE SEQUENCE</scope>
</reference>
<dbReference type="Proteomes" id="UP000654075">
    <property type="component" value="Unassembled WGS sequence"/>
</dbReference>
<accession>A0A813DJM7</accession>
<protein>
    <submittedName>
        <fullName evidence="1">Uncharacterized protein</fullName>
    </submittedName>
</protein>
<proteinExistence type="predicted"/>
<comment type="caution">
    <text evidence="1">The sequence shown here is derived from an EMBL/GenBank/DDBJ whole genome shotgun (WGS) entry which is preliminary data.</text>
</comment>
<sequence>MTLARRVRLDLGFSRTTWNGSGFRECSSCSSQTWRMLPFRQTPSCGLQVSSLAST</sequence>
<organism evidence="1 2">
    <name type="scientific">Polarella glacialis</name>
    <name type="common">Dinoflagellate</name>
    <dbReference type="NCBI Taxonomy" id="89957"/>
    <lineage>
        <taxon>Eukaryota</taxon>
        <taxon>Sar</taxon>
        <taxon>Alveolata</taxon>
        <taxon>Dinophyceae</taxon>
        <taxon>Suessiales</taxon>
        <taxon>Suessiaceae</taxon>
        <taxon>Polarella</taxon>
    </lineage>
</organism>
<dbReference type="AlphaFoldDB" id="A0A813DJM7"/>
<keyword evidence="2" id="KW-1185">Reference proteome</keyword>
<gene>
    <name evidence="1" type="ORF">PGLA1383_LOCUS5296</name>
</gene>
<evidence type="ECO:0000313" key="2">
    <source>
        <dbReference type="Proteomes" id="UP000654075"/>
    </source>
</evidence>
<dbReference type="EMBL" id="CAJNNV010002066">
    <property type="protein sequence ID" value="CAE8586430.1"/>
    <property type="molecule type" value="Genomic_DNA"/>
</dbReference>